<keyword evidence="3" id="KW-1185">Reference proteome</keyword>
<name>A0A811U1E3_CERCA</name>
<dbReference type="Proteomes" id="UP000606786">
    <property type="component" value="Unassembled WGS sequence"/>
</dbReference>
<comment type="caution">
    <text evidence="2">The sequence shown here is derived from an EMBL/GenBank/DDBJ whole genome shotgun (WGS) entry which is preliminary data.</text>
</comment>
<organism evidence="2 3">
    <name type="scientific">Ceratitis capitata</name>
    <name type="common">Mediterranean fruit fly</name>
    <name type="synonym">Tephritis capitata</name>
    <dbReference type="NCBI Taxonomy" id="7213"/>
    <lineage>
        <taxon>Eukaryota</taxon>
        <taxon>Metazoa</taxon>
        <taxon>Ecdysozoa</taxon>
        <taxon>Arthropoda</taxon>
        <taxon>Hexapoda</taxon>
        <taxon>Insecta</taxon>
        <taxon>Pterygota</taxon>
        <taxon>Neoptera</taxon>
        <taxon>Endopterygota</taxon>
        <taxon>Diptera</taxon>
        <taxon>Brachycera</taxon>
        <taxon>Muscomorpha</taxon>
        <taxon>Tephritoidea</taxon>
        <taxon>Tephritidae</taxon>
        <taxon>Ceratitis</taxon>
        <taxon>Ceratitis</taxon>
    </lineage>
</organism>
<keyword evidence="1" id="KW-0472">Membrane</keyword>
<accession>A0A811U1E3</accession>
<evidence type="ECO:0000313" key="3">
    <source>
        <dbReference type="Proteomes" id="UP000606786"/>
    </source>
</evidence>
<feature type="transmembrane region" description="Helical" evidence="1">
    <location>
        <begin position="20"/>
        <end position="41"/>
    </location>
</feature>
<keyword evidence="1" id="KW-1133">Transmembrane helix</keyword>
<sequence length="105" mass="12686">MYNNLFIFFFLPAKMQRCGFVHLLATMGWTWYIFIDTYMYVCVCKNERARQSCMQNIQIKYKNYFPPATTTTNIKIDISMQILIFPKIFFDSMRVQLRLCRLYSS</sequence>
<reference evidence="2" key="1">
    <citation type="submission" date="2020-11" db="EMBL/GenBank/DDBJ databases">
        <authorList>
            <person name="Whitehead M."/>
        </authorList>
    </citation>
    <scope>NUCLEOTIDE SEQUENCE</scope>
    <source>
        <strain evidence="2">EGII</strain>
    </source>
</reference>
<evidence type="ECO:0000313" key="2">
    <source>
        <dbReference type="EMBL" id="CAD6992874.1"/>
    </source>
</evidence>
<protein>
    <submittedName>
        <fullName evidence="2">(Mediterranean fruit fly) hypothetical protein</fullName>
    </submittedName>
</protein>
<dbReference type="EMBL" id="CAJHJT010000001">
    <property type="protein sequence ID" value="CAD6992874.1"/>
    <property type="molecule type" value="Genomic_DNA"/>
</dbReference>
<keyword evidence="1" id="KW-0812">Transmembrane</keyword>
<evidence type="ECO:0000256" key="1">
    <source>
        <dbReference type="SAM" id="Phobius"/>
    </source>
</evidence>
<gene>
    <name evidence="2" type="ORF">CCAP1982_LOCUS1709</name>
</gene>
<dbReference type="AlphaFoldDB" id="A0A811U1E3"/>
<proteinExistence type="predicted"/>